<protein>
    <submittedName>
        <fullName evidence="1">Uncharacterized protein</fullName>
    </submittedName>
</protein>
<dbReference type="AlphaFoldDB" id="A0AA52HA44"/>
<name>A0AA52HA44_9PROT</name>
<dbReference type="Proteomes" id="UP001268683">
    <property type="component" value="Chromosome"/>
</dbReference>
<evidence type="ECO:0000313" key="1">
    <source>
        <dbReference type="EMBL" id="WND03232.1"/>
    </source>
</evidence>
<accession>A0AA52HA44</accession>
<sequence length="324" mass="38145">MWKINPTNDLYFLNSCRDLVQTFWRRNRPIKRIGDHTFKAENHYLVIRDDDPEILDPILKDTSKKLIYLIDDNIWEAQEDTSLSKNYRHKIQSFKEHADRLIAKADHVVVSSSYLKKFLPDHPKVSLMRPAWGASLPNGNHYSYADKIFNLVHIGTTSHRAGYRLLRPVVKALLERHDHVTFTYHSNEPLMEELDQHPRVKRRQHLRWAFFQRHIGKYPYHLALYPIADTPLNKGRSINKILEHPLSGCAGVYTQGWIHEHYVQEYQAGLSLPASVEAWVEGIHEIIESPKKAEVYFQNAGQSFDALNRLDDQRRFWKTHLLRE</sequence>
<evidence type="ECO:0000313" key="2">
    <source>
        <dbReference type="Proteomes" id="UP001268683"/>
    </source>
</evidence>
<dbReference type="SUPFAM" id="SSF53756">
    <property type="entry name" value="UDP-Glycosyltransferase/glycogen phosphorylase"/>
    <property type="match status" value="1"/>
</dbReference>
<gene>
    <name evidence="1" type="ORF">QGN29_02470</name>
</gene>
<proteinExistence type="predicted"/>
<dbReference type="KEGG" id="tmk:QGN29_02470"/>
<keyword evidence="2" id="KW-1185">Reference proteome</keyword>
<dbReference type="EMBL" id="CP123872">
    <property type="protein sequence ID" value="WND03232.1"/>
    <property type="molecule type" value="Genomic_DNA"/>
</dbReference>
<organism evidence="1 2">
    <name type="scientific">Temperatibacter marinus</name>
    <dbReference type="NCBI Taxonomy" id="1456591"/>
    <lineage>
        <taxon>Bacteria</taxon>
        <taxon>Pseudomonadati</taxon>
        <taxon>Pseudomonadota</taxon>
        <taxon>Alphaproteobacteria</taxon>
        <taxon>Kordiimonadales</taxon>
        <taxon>Temperatibacteraceae</taxon>
        <taxon>Temperatibacter</taxon>
    </lineage>
</organism>
<reference evidence="1" key="1">
    <citation type="submission" date="2023-04" db="EMBL/GenBank/DDBJ databases">
        <title>Complete genome sequence of Temperatibacter marinus.</title>
        <authorList>
            <person name="Rong J.-C."/>
            <person name="Yi M.-L."/>
            <person name="Zhao Q."/>
        </authorList>
    </citation>
    <scope>NUCLEOTIDE SEQUENCE</scope>
    <source>
        <strain evidence="1">NBRC 110045</strain>
    </source>
</reference>
<dbReference type="RefSeq" id="WP_310799083.1">
    <property type="nucleotide sequence ID" value="NZ_CP123872.1"/>
</dbReference>